<dbReference type="STRING" id="1448308.A0A2T2NRH3"/>
<dbReference type="OrthoDB" id="20872at2759"/>
<organism evidence="2 3">
    <name type="scientific">Corynespora cassiicola Philippines</name>
    <dbReference type="NCBI Taxonomy" id="1448308"/>
    <lineage>
        <taxon>Eukaryota</taxon>
        <taxon>Fungi</taxon>
        <taxon>Dikarya</taxon>
        <taxon>Ascomycota</taxon>
        <taxon>Pezizomycotina</taxon>
        <taxon>Dothideomycetes</taxon>
        <taxon>Pleosporomycetidae</taxon>
        <taxon>Pleosporales</taxon>
        <taxon>Corynesporascaceae</taxon>
        <taxon>Corynespora</taxon>
    </lineage>
</organism>
<evidence type="ECO:0000259" key="1">
    <source>
        <dbReference type="Pfam" id="PF06985"/>
    </source>
</evidence>
<proteinExistence type="predicted"/>
<accession>A0A2T2NRH3</accession>
<sequence length="298" mass="34147">MRLINTSTQELVSFPSHSPPPYAILSHRWSDSEIIFEDFEEGKLSNSGKRKLESYQKLQGTCREAVGDGLQWCWIDNCCIDKRHSAELQESINSMFNWYKAAAICYVHLDVQFGGSVYDTLKSSSWITRGWTLQELLAPERLHIFDNSWSHIGCKSELMEPLSEASGIPAEALADNRNIQNYSIAQRMSWASLRETYIPEDIAYCLLGIFDVYMPMLYGEGRLCAFHRLQEEIIKKSNDPTIFIWRHTDPEKPIHSILADEPSFFLDSHDVIIDDSPYSVDTYPFSMTNIGLKIKASI</sequence>
<dbReference type="PANTHER" id="PTHR10622:SF10">
    <property type="entry name" value="HET DOMAIN-CONTAINING PROTEIN"/>
    <property type="match status" value="1"/>
</dbReference>
<dbReference type="InterPro" id="IPR010730">
    <property type="entry name" value="HET"/>
</dbReference>
<feature type="non-terminal residue" evidence="2">
    <location>
        <position position="298"/>
    </location>
</feature>
<dbReference type="EMBL" id="KZ678134">
    <property type="protein sequence ID" value="PSN67688.1"/>
    <property type="molecule type" value="Genomic_DNA"/>
</dbReference>
<dbReference type="Proteomes" id="UP000240883">
    <property type="component" value="Unassembled WGS sequence"/>
</dbReference>
<dbReference type="PANTHER" id="PTHR10622">
    <property type="entry name" value="HET DOMAIN-CONTAINING PROTEIN"/>
    <property type="match status" value="1"/>
</dbReference>
<name>A0A2T2NRH3_CORCC</name>
<reference evidence="2 3" key="1">
    <citation type="journal article" date="2018" name="Front. Microbiol.">
        <title>Genome-Wide Analysis of Corynespora cassiicola Leaf Fall Disease Putative Effectors.</title>
        <authorList>
            <person name="Lopez D."/>
            <person name="Ribeiro S."/>
            <person name="Label P."/>
            <person name="Fumanal B."/>
            <person name="Venisse J.S."/>
            <person name="Kohler A."/>
            <person name="de Oliveira R.R."/>
            <person name="Labutti K."/>
            <person name="Lipzen A."/>
            <person name="Lail K."/>
            <person name="Bauer D."/>
            <person name="Ohm R.A."/>
            <person name="Barry K.W."/>
            <person name="Spatafora J."/>
            <person name="Grigoriev I.V."/>
            <person name="Martin F.M."/>
            <person name="Pujade-Renaud V."/>
        </authorList>
    </citation>
    <scope>NUCLEOTIDE SEQUENCE [LARGE SCALE GENOMIC DNA]</scope>
    <source>
        <strain evidence="2 3">Philippines</strain>
    </source>
</reference>
<dbReference type="AlphaFoldDB" id="A0A2T2NRH3"/>
<keyword evidence="3" id="KW-1185">Reference proteome</keyword>
<evidence type="ECO:0000313" key="3">
    <source>
        <dbReference type="Proteomes" id="UP000240883"/>
    </source>
</evidence>
<gene>
    <name evidence="2" type="ORF">BS50DRAFT_447945</name>
</gene>
<feature type="domain" description="Heterokaryon incompatibility" evidence="1">
    <location>
        <begin position="22"/>
        <end position="109"/>
    </location>
</feature>
<dbReference type="Pfam" id="PF06985">
    <property type="entry name" value="HET"/>
    <property type="match status" value="1"/>
</dbReference>
<evidence type="ECO:0000313" key="2">
    <source>
        <dbReference type="EMBL" id="PSN67688.1"/>
    </source>
</evidence>
<protein>
    <recommendedName>
        <fullName evidence="1">Heterokaryon incompatibility domain-containing protein</fullName>
    </recommendedName>
</protein>